<evidence type="ECO:0000313" key="6">
    <source>
        <dbReference type="Proteomes" id="UP000029121"/>
    </source>
</evidence>
<dbReference type="GO" id="GO:0006355">
    <property type="term" value="P:regulation of DNA-templated transcription"/>
    <property type="evidence" value="ECO:0007669"/>
    <property type="project" value="UniProtKB-ARBA"/>
</dbReference>
<evidence type="ECO:0008006" key="7">
    <source>
        <dbReference type="Google" id="ProtNLM"/>
    </source>
</evidence>
<dbReference type="InterPro" id="IPR000007">
    <property type="entry name" value="Tubby_C"/>
</dbReference>
<dbReference type="AlphaFoldDB" id="R0I6D0"/>
<dbReference type="OrthoDB" id="8775810at2759"/>
<reference evidence="6" key="1">
    <citation type="journal article" date="2013" name="Nat. Genet.">
        <title>The Capsella rubella genome and the genomic consequences of rapid mating system evolution.</title>
        <authorList>
            <person name="Slotte T."/>
            <person name="Hazzouri K.M."/>
            <person name="Agren J.A."/>
            <person name="Koenig D."/>
            <person name="Maumus F."/>
            <person name="Guo Y.L."/>
            <person name="Steige K."/>
            <person name="Platts A.E."/>
            <person name="Escobar J.S."/>
            <person name="Newman L.K."/>
            <person name="Wang W."/>
            <person name="Mandakova T."/>
            <person name="Vello E."/>
            <person name="Smith L.M."/>
            <person name="Henz S.R."/>
            <person name="Steffen J."/>
            <person name="Takuno S."/>
            <person name="Brandvain Y."/>
            <person name="Coop G."/>
            <person name="Andolfatto P."/>
            <person name="Hu T.T."/>
            <person name="Blanchette M."/>
            <person name="Clark R.M."/>
            <person name="Quesneville H."/>
            <person name="Nordborg M."/>
            <person name="Gaut B.S."/>
            <person name="Lysak M.A."/>
            <person name="Jenkins J."/>
            <person name="Grimwood J."/>
            <person name="Chapman J."/>
            <person name="Prochnik S."/>
            <person name="Shu S."/>
            <person name="Rokhsar D."/>
            <person name="Schmutz J."/>
            <person name="Weigel D."/>
            <person name="Wright S.I."/>
        </authorList>
    </citation>
    <scope>NUCLEOTIDE SEQUENCE [LARGE SCALE GENOMIC DNA]</scope>
    <source>
        <strain evidence="6">cv. Monte Gargano</strain>
    </source>
</reference>
<dbReference type="eggNOG" id="KOG2502">
    <property type="taxonomic scope" value="Eukaryota"/>
</dbReference>
<dbReference type="InterPro" id="IPR018066">
    <property type="entry name" value="Tubby_C_CS"/>
</dbReference>
<dbReference type="Gene3D" id="1.20.1280.50">
    <property type="match status" value="1"/>
</dbReference>
<name>R0I6D0_9BRAS</name>
<feature type="domain" description="Tubby C-terminal" evidence="3">
    <location>
        <begin position="114"/>
        <end position="393"/>
    </location>
</feature>
<dbReference type="SUPFAM" id="SSF54518">
    <property type="entry name" value="Tubby C-terminal domain-like"/>
    <property type="match status" value="1"/>
</dbReference>
<feature type="region of interest" description="Disordered" evidence="2">
    <location>
        <begin position="21"/>
        <end position="44"/>
    </location>
</feature>
<evidence type="ECO:0000256" key="1">
    <source>
        <dbReference type="ARBA" id="ARBA00007129"/>
    </source>
</evidence>
<gene>
    <name evidence="5" type="ORF">CARUB_v10009350mg</name>
</gene>
<dbReference type="Gene3D" id="3.20.90.10">
    <property type="entry name" value="Tubby Protein, Chain A"/>
    <property type="match status" value="1"/>
</dbReference>
<dbReference type="Pfam" id="PF12937">
    <property type="entry name" value="F-box-like"/>
    <property type="match status" value="1"/>
</dbReference>
<organism evidence="5 6">
    <name type="scientific">Capsella rubella</name>
    <dbReference type="NCBI Taxonomy" id="81985"/>
    <lineage>
        <taxon>Eukaryota</taxon>
        <taxon>Viridiplantae</taxon>
        <taxon>Streptophyta</taxon>
        <taxon>Embryophyta</taxon>
        <taxon>Tracheophyta</taxon>
        <taxon>Spermatophyta</taxon>
        <taxon>Magnoliopsida</taxon>
        <taxon>eudicotyledons</taxon>
        <taxon>Gunneridae</taxon>
        <taxon>Pentapetalae</taxon>
        <taxon>rosids</taxon>
        <taxon>malvids</taxon>
        <taxon>Brassicales</taxon>
        <taxon>Brassicaceae</taxon>
        <taxon>Camelineae</taxon>
        <taxon>Capsella</taxon>
    </lineage>
</organism>
<dbReference type="FunFam" id="3.20.90.10:FF:000003">
    <property type="entry name" value="Tubby-like F-box protein"/>
    <property type="match status" value="1"/>
</dbReference>
<dbReference type="STRING" id="81985.R0I6D0"/>
<dbReference type="InterPro" id="IPR036047">
    <property type="entry name" value="F-box-like_dom_sf"/>
</dbReference>
<evidence type="ECO:0000259" key="3">
    <source>
        <dbReference type="Pfam" id="PF01167"/>
    </source>
</evidence>
<evidence type="ECO:0000256" key="2">
    <source>
        <dbReference type="SAM" id="MobiDB-lite"/>
    </source>
</evidence>
<dbReference type="PROSITE" id="PS01200">
    <property type="entry name" value="TUB_1"/>
    <property type="match status" value="1"/>
</dbReference>
<dbReference type="SUPFAM" id="SSF81383">
    <property type="entry name" value="F-box domain"/>
    <property type="match status" value="1"/>
</dbReference>
<accession>R0I6D0</accession>
<dbReference type="Proteomes" id="UP000029121">
    <property type="component" value="Unassembled WGS sequence"/>
</dbReference>
<dbReference type="PRINTS" id="PR01573">
    <property type="entry name" value="SUPERTUBBY"/>
</dbReference>
<proteinExistence type="inferred from homology"/>
<dbReference type="Pfam" id="PF01167">
    <property type="entry name" value="Tub"/>
    <property type="match status" value="1"/>
</dbReference>
<evidence type="ECO:0000313" key="5">
    <source>
        <dbReference type="EMBL" id="EOA37884.1"/>
    </source>
</evidence>
<feature type="domain" description="F-box" evidence="4">
    <location>
        <begin position="53"/>
        <end position="96"/>
    </location>
</feature>
<protein>
    <recommendedName>
        <fullName evidence="7">Tubby-like F-box protein</fullName>
    </recommendedName>
</protein>
<dbReference type="PANTHER" id="PTHR16517:SF104">
    <property type="entry name" value="TUBBY-LIKE F-BOX PROTEIN 6"/>
    <property type="match status" value="1"/>
</dbReference>
<dbReference type="EMBL" id="KB870805">
    <property type="protein sequence ID" value="EOA37884.1"/>
    <property type="molecule type" value="Genomic_DNA"/>
</dbReference>
<comment type="similarity">
    <text evidence="1">Belongs to the TUB family.</text>
</comment>
<evidence type="ECO:0000259" key="4">
    <source>
        <dbReference type="Pfam" id="PF12937"/>
    </source>
</evidence>
<dbReference type="CDD" id="cd22153">
    <property type="entry name" value="F-box_AtTLP-like"/>
    <property type="match status" value="1"/>
</dbReference>
<keyword evidence="6" id="KW-1185">Reference proteome</keyword>
<dbReference type="InterPro" id="IPR001810">
    <property type="entry name" value="F-box_dom"/>
</dbReference>
<dbReference type="InterPro" id="IPR025659">
    <property type="entry name" value="Tubby-like_C"/>
</dbReference>
<sequence>MSFKNIVREFRVKKNNKYKGIGRRGKRSHIAPEGSSLSSSSSVTNDGLSQSIWVDLPQELLLDIIHRIESGQTLWPARKDVVACASVCRSWREMTREVVKVPEVSGLLTFPVSLKQPGPRDAPIQCFIKRERATGIFRLYLGLSPALSGDKSKLLLSAKRVRRATGAEFVVSLSGNDFSRSSSNYIGKLRSNFLGTKFTVYENQPPPFNRKLPPSMQVSPWVSSTSSNYNIASILYELNVLRTRGPRRMQCIMHSIPISAIQEGGKIQYPTEFTNQGKKKKKKPLMDFCSGNLEGESVVKEPLVLKNKSPRWHEQLQCWCLNFKGRVTVASVKNFQLVAAAAEAGKNMNIPEEEQERVILQFGKIGKDIFTMDYRYPISAFQAFAICLSSFDTKPVCE</sequence>
<dbReference type="PANTHER" id="PTHR16517">
    <property type="entry name" value="TUBBY-RELATED"/>
    <property type="match status" value="1"/>
</dbReference>
<dbReference type="KEGG" id="crb:17897409"/>